<evidence type="ECO:0000256" key="4">
    <source>
        <dbReference type="ARBA" id="ARBA00023172"/>
    </source>
</evidence>
<evidence type="ECO:0000259" key="7">
    <source>
        <dbReference type="PROSITE" id="PS51900"/>
    </source>
</evidence>
<comment type="similarity">
    <text evidence="1">Belongs to the 'phage' integrase family.</text>
</comment>
<keyword evidence="4" id="KW-0233">DNA recombination</keyword>
<dbReference type="PROSITE" id="PS51900">
    <property type="entry name" value="CB"/>
    <property type="match status" value="1"/>
</dbReference>
<protein>
    <submittedName>
        <fullName evidence="8">Integrase</fullName>
    </submittedName>
</protein>
<dbReference type="Pfam" id="PF13356">
    <property type="entry name" value="Arm-DNA-bind_3"/>
    <property type="match status" value="1"/>
</dbReference>
<dbReference type="Gene3D" id="1.10.443.10">
    <property type="entry name" value="Intergrase catalytic core"/>
    <property type="match status" value="1"/>
</dbReference>
<dbReference type="InterPro" id="IPR010998">
    <property type="entry name" value="Integrase_recombinase_N"/>
</dbReference>
<dbReference type="AlphaFoldDB" id="A0A420WR16"/>
<evidence type="ECO:0000313" key="8">
    <source>
        <dbReference type="EMBL" id="RKQ73474.1"/>
    </source>
</evidence>
<evidence type="ECO:0000256" key="3">
    <source>
        <dbReference type="ARBA" id="ARBA00023125"/>
    </source>
</evidence>
<dbReference type="InterPro" id="IPR050808">
    <property type="entry name" value="Phage_Integrase"/>
</dbReference>
<reference evidence="8 9" key="1">
    <citation type="submission" date="2018-10" db="EMBL/GenBank/DDBJ databases">
        <title>Comparative analysis of microorganisms from saline springs in Andes Mountain Range, Colombia.</title>
        <authorList>
            <person name="Rubin E."/>
        </authorList>
    </citation>
    <scope>NUCLEOTIDE SEQUENCE [LARGE SCALE GENOMIC DNA]</scope>
    <source>
        <strain evidence="8 9">USBA 36</strain>
    </source>
</reference>
<dbReference type="GO" id="GO:0015074">
    <property type="term" value="P:DNA integration"/>
    <property type="evidence" value="ECO:0007669"/>
    <property type="project" value="UniProtKB-KW"/>
</dbReference>
<dbReference type="PROSITE" id="PS51898">
    <property type="entry name" value="TYR_RECOMBINASE"/>
    <property type="match status" value="1"/>
</dbReference>
<dbReference type="Pfam" id="PF00589">
    <property type="entry name" value="Phage_integrase"/>
    <property type="match status" value="1"/>
</dbReference>
<dbReference type="InterPro" id="IPR002104">
    <property type="entry name" value="Integrase_catalytic"/>
</dbReference>
<evidence type="ECO:0000256" key="5">
    <source>
        <dbReference type="PROSITE-ProRule" id="PRU01248"/>
    </source>
</evidence>
<dbReference type="InterPro" id="IPR038488">
    <property type="entry name" value="Integrase_DNA-bd_sf"/>
</dbReference>
<evidence type="ECO:0000313" key="9">
    <source>
        <dbReference type="Proteomes" id="UP000277424"/>
    </source>
</evidence>
<dbReference type="Gene3D" id="1.10.150.130">
    <property type="match status" value="1"/>
</dbReference>
<organism evidence="8 9">
    <name type="scientific">Oceanibaculum indicum</name>
    <dbReference type="NCBI Taxonomy" id="526216"/>
    <lineage>
        <taxon>Bacteria</taxon>
        <taxon>Pseudomonadati</taxon>
        <taxon>Pseudomonadota</taxon>
        <taxon>Alphaproteobacteria</taxon>
        <taxon>Rhodospirillales</taxon>
        <taxon>Oceanibaculaceae</taxon>
        <taxon>Oceanibaculum</taxon>
    </lineage>
</organism>
<dbReference type="InterPro" id="IPR013762">
    <property type="entry name" value="Integrase-like_cat_sf"/>
</dbReference>
<dbReference type="EMBL" id="RBIG01000001">
    <property type="protein sequence ID" value="RKQ73474.1"/>
    <property type="molecule type" value="Genomic_DNA"/>
</dbReference>
<name>A0A420WR16_9PROT</name>
<dbReference type="PANTHER" id="PTHR30629">
    <property type="entry name" value="PROPHAGE INTEGRASE"/>
    <property type="match status" value="1"/>
</dbReference>
<evidence type="ECO:0000256" key="1">
    <source>
        <dbReference type="ARBA" id="ARBA00008857"/>
    </source>
</evidence>
<dbReference type="PANTHER" id="PTHR30629:SF2">
    <property type="entry name" value="PROPHAGE INTEGRASE INTS-RELATED"/>
    <property type="match status" value="1"/>
</dbReference>
<gene>
    <name evidence="8" type="ORF">BCL74_1263</name>
</gene>
<feature type="domain" description="Tyr recombinase" evidence="6">
    <location>
        <begin position="209"/>
        <end position="384"/>
    </location>
</feature>
<evidence type="ECO:0000256" key="2">
    <source>
        <dbReference type="ARBA" id="ARBA00022908"/>
    </source>
</evidence>
<comment type="caution">
    <text evidence="8">The sequence shown here is derived from an EMBL/GenBank/DDBJ whole genome shotgun (WGS) entry which is preliminary data.</text>
</comment>
<dbReference type="InterPro" id="IPR053876">
    <property type="entry name" value="Phage_int_M"/>
</dbReference>
<keyword evidence="3 5" id="KW-0238">DNA-binding</keyword>
<dbReference type="RefSeq" id="WP_183077874.1">
    <property type="nucleotide sequence ID" value="NZ_RBIG01000001.1"/>
</dbReference>
<dbReference type="CDD" id="cd00801">
    <property type="entry name" value="INT_P4_C"/>
    <property type="match status" value="1"/>
</dbReference>
<dbReference type="Proteomes" id="UP000277424">
    <property type="component" value="Unassembled WGS sequence"/>
</dbReference>
<sequence length="405" mass="45393">MGNLTARKVETAKVGRYGDGNGLWLHVGKNGARSWVFRYRRDGKSREMGLGPVAVVSLAEARQKALDARRQLFEGIDPLAARNAAMLATRAQQKATTTFQQATERFIGSNEAAWRNDKHRQQWRNTLATYAYPHFGDLSVAAVDTDLVLKALEPIWTEKPETASRLRQRIERVLDWATAREMRKGENPARWRGHLQNVLPSHAKVRKVQHHAALPYDQLPAFMTELAGQAGISARALEMAILTATRTGEVIGARWPEIDLEAAVWTIPAERMKAGKEHRVPLSRYAVGILTDLKKHADSADGHVFPGMKKGKPLSNMAMLATLKRMDRADLTAHGFRSTFRDWAAERTGYPAEVAEMALAHTISSKVEAAYRRGDLFEKRRRMMEDWASFATTPGPIGEVVNIRR</sequence>
<keyword evidence="2" id="KW-0229">DNA integration</keyword>
<dbReference type="InterPro" id="IPR025166">
    <property type="entry name" value="Integrase_DNA_bind_dom"/>
</dbReference>
<feature type="domain" description="Core-binding (CB)" evidence="7">
    <location>
        <begin position="97"/>
        <end position="178"/>
    </location>
</feature>
<dbReference type="InterPro" id="IPR044068">
    <property type="entry name" value="CB"/>
</dbReference>
<dbReference type="InterPro" id="IPR011010">
    <property type="entry name" value="DNA_brk_join_enz"/>
</dbReference>
<dbReference type="GO" id="GO:0006310">
    <property type="term" value="P:DNA recombination"/>
    <property type="evidence" value="ECO:0007669"/>
    <property type="project" value="UniProtKB-KW"/>
</dbReference>
<proteinExistence type="inferred from homology"/>
<evidence type="ECO:0000259" key="6">
    <source>
        <dbReference type="PROSITE" id="PS51898"/>
    </source>
</evidence>
<dbReference type="Pfam" id="PF22022">
    <property type="entry name" value="Phage_int_M"/>
    <property type="match status" value="1"/>
</dbReference>
<accession>A0A420WR16</accession>
<dbReference type="SUPFAM" id="SSF56349">
    <property type="entry name" value="DNA breaking-rejoining enzymes"/>
    <property type="match status" value="1"/>
</dbReference>
<dbReference type="GO" id="GO:0003677">
    <property type="term" value="F:DNA binding"/>
    <property type="evidence" value="ECO:0007669"/>
    <property type="project" value="UniProtKB-UniRule"/>
</dbReference>
<dbReference type="Gene3D" id="3.30.160.390">
    <property type="entry name" value="Integrase, DNA-binding domain"/>
    <property type="match status" value="1"/>
</dbReference>